<name>A0A0G1MGW0_9BACT</name>
<dbReference type="EMBL" id="LCKX01000010">
    <property type="protein sequence ID" value="KKU07484.1"/>
    <property type="molecule type" value="Genomic_DNA"/>
</dbReference>
<sequence length="329" mass="35603">MKSNNLKKVLQKARGLLISLCLLIFVFFPLHSANATFLSDLRGTSGFINGVKAQVQDGWRSVTDGIQSSSEKSNKNNSQAKDRTIEALLAQDDSNKAGSKIDKEDFKNNKQDPSILDKTRKSFFSFVGKAQGLFGSVKDTGLKTVSLVGKGMENVGDGSISTVNGLFQPTFDLLKKNPVEKVVTNLESLIGEKQIKTFVQNTLKIAKLSQNTENKDTSVKRLLTPDLSKTLEVAQTNTGGKKRDEKKVFAFSEKLKVKDSISSNGNTETVQVVVRTNTKTESLSDIPIASQSSVPSTSLPTTLSLSDLKVTGIVDFTGAQLKGLPPTVV</sequence>
<gene>
    <name evidence="1" type="ORF">UX10_C0010G0001</name>
</gene>
<comment type="caution">
    <text evidence="1">The sequence shown here is derived from an EMBL/GenBank/DDBJ whole genome shotgun (WGS) entry which is preliminary data.</text>
</comment>
<protein>
    <submittedName>
        <fullName evidence="1">Uncharacterized protein</fullName>
    </submittedName>
</protein>
<dbReference type="Proteomes" id="UP000033999">
    <property type="component" value="Unassembled WGS sequence"/>
</dbReference>
<dbReference type="AlphaFoldDB" id="A0A0G1MGW0"/>
<accession>A0A0G1MGW0</accession>
<reference evidence="1 2" key="1">
    <citation type="journal article" date="2015" name="Nature">
        <title>rRNA introns, odd ribosomes, and small enigmatic genomes across a large radiation of phyla.</title>
        <authorList>
            <person name="Brown C.T."/>
            <person name="Hug L.A."/>
            <person name="Thomas B.C."/>
            <person name="Sharon I."/>
            <person name="Castelle C.J."/>
            <person name="Singh A."/>
            <person name="Wilkins M.J."/>
            <person name="Williams K.H."/>
            <person name="Banfield J.F."/>
        </authorList>
    </citation>
    <scope>NUCLEOTIDE SEQUENCE [LARGE SCALE GENOMIC DNA]</scope>
</reference>
<evidence type="ECO:0000313" key="2">
    <source>
        <dbReference type="Proteomes" id="UP000033999"/>
    </source>
</evidence>
<feature type="non-terminal residue" evidence="1">
    <location>
        <position position="329"/>
    </location>
</feature>
<proteinExistence type="predicted"/>
<evidence type="ECO:0000313" key="1">
    <source>
        <dbReference type="EMBL" id="KKU07484.1"/>
    </source>
</evidence>
<organism evidence="1 2">
    <name type="scientific">Candidatus Magasanikbacteria bacterium GW2011_GWA2_45_39</name>
    <dbReference type="NCBI Taxonomy" id="1619041"/>
    <lineage>
        <taxon>Bacteria</taxon>
        <taxon>Candidatus Magasanikiibacteriota</taxon>
    </lineage>
</organism>